<dbReference type="AlphaFoldDB" id="A0A2H0TF21"/>
<sequence>MAYDQNQGGFERKKFQGNWKCSKCGGEITELPFEPDPARSDKLMCRNCYREGRDNRTNK</sequence>
<dbReference type="EMBL" id="PFCN01000035">
    <property type="protein sequence ID" value="PIR70140.1"/>
    <property type="molecule type" value="Genomic_DNA"/>
</dbReference>
<dbReference type="Proteomes" id="UP000229383">
    <property type="component" value="Unassembled WGS sequence"/>
</dbReference>
<accession>A0A2H0TF21</accession>
<evidence type="ECO:0000313" key="1">
    <source>
        <dbReference type="EMBL" id="PIR70140.1"/>
    </source>
</evidence>
<proteinExistence type="predicted"/>
<organism evidence="1 2">
    <name type="scientific">Candidatus Niyogibacteria bacterium CG10_big_fil_rev_8_21_14_0_10_42_19</name>
    <dbReference type="NCBI Taxonomy" id="1974725"/>
    <lineage>
        <taxon>Bacteria</taxon>
        <taxon>Candidatus Niyogiibacteriota</taxon>
    </lineage>
</organism>
<name>A0A2H0TF21_9BACT</name>
<gene>
    <name evidence="1" type="ORF">COU46_03240</name>
</gene>
<comment type="caution">
    <text evidence="1">The sequence shown here is derived from an EMBL/GenBank/DDBJ whole genome shotgun (WGS) entry which is preliminary data.</text>
</comment>
<evidence type="ECO:0000313" key="2">
    <source>
        <dbReference type="Proteomes" id="UP000229383"/>
    </source>
</evidence>
<protein>
    <submittedName>
        <fullName evidence="1">Uncharacterized protein</fullName>
    </submittedName>
</protein>
<reference evidence="2" key="1">
    <citation type="submission" date="2017-09" db="EMBL/GenBank/DDBJ databases">
        <title>Depth-based differentiation of microbial function through sediment-hosted aquifers and enrichment of novel symbionts in the deep terrestrial subsurface.</title>
        <authorList>
            <person name="Probst A.J."/>
            <person name="Ladd B."/>
            <person name="Jarett J.K."/>
            <person name="Geller-Mcgrath D.E."/>
            <person name="Sieber C.M.K."/>
            <person name="Emerson J.B."/>
            <person name="Anantharaman K."/>
            <person name="Thomas B.C."/>
            <person name="Malmstrom R."/>
            <person name="Stieglmeier M."/>
            <person name="Klingl A."/>
            <person name="Woyke T."/>
            <person name="Ryan C.M."/>
            <person name="Banfield J.F."/>
        </authorList>
    </citation>
    <scope>NUCLEOTIDE SEQUENCE [LARGE SCALE GENOMIC DNA]</scope>
</reference>